<dbReference type="InterPro" id="IPR013785">
    <property type="entry name" value="Aldolase_TIM"/>
</dbReference>
<reference evidence="4 5" key="1">
    <citation type="submission" date="2024-04" db="EMBL/GenBank/DDBJ databases">
        <title>Albibacterium profundi sp. nov., isolated from sediment of the Challenger Deep of Mariana Trench.</title>
        <authorList>
            <person name="Wang Y."/>
        </authorList>
    </citation>
    <scope>NUCLEOTIDE SEQUENCE [LARGE SCALE GENOMIC DNA]</scope>
    <source>
        <strain evidence="4 5">RHL897</strain>
    </source>
</reference>
<gene>
    <name evidence="4" type="ORF">WKR92_12125</name>
</gene>
<evidence type="ECO:0000313" key="4">
    <source>
        <dbReference type="EMBL" id="MFB5946575.1"/>
    </source>
</evidence>
<keyword evidence="2" id="KW-0378">Hydrolase</keyword>
<keyword evidence="3" id="KW-0326">Glycosidase</keyword>
<dbReference type="InterPro" id="IPR017853">
    <property type="entry name" value="GH"/>
</dbReference>
<dbReference type="SUPFAM" id="SSF51445">
    <property type="entry name" value="(Trans)glycosidases"/>
    <property type="match status" value="1"/>
</dbReference>
<keyword evidence="5" id="KW-1185">Reference proteome</keyword>
<dbReference type="Proteomes" id="UP001580928">
    <property type="component" value="Unassembled WGS sequence"/>
</dbReference>
<name>A0ABV5CGP8_9SPHI</name>
<proteinExistence type="inferred from homology"/>
<dbReference type="RefSeq" id="WP_375558104.1">
    <property type="nucleotide sequence ID" value="NZ_JBBVGT010000003.1"/>
</dbReference>
<evidence type="ECO:0000313" key="5">
    <source>
        <dbReference type="Proteomes" id="UP001580928"/>
    </source>
</evidence>
<dbReference type="Gene3D" id="3.20.20.70">
    <property type="entry name" value="Aldolase class I"/>
    <property type="match status" value="1"/>
</dbReference>
<dbReference type="PANTHER" id="PTHR11452">
    <property type="entry name" value="ALPHA-GALACTOSIDASE/ALPHA-N-ACETYLGALACTOSAMINIDASE"/>
    <property type="match status" value="1"/>
</dbReference>
<evidence type="ECO:0000256" key="1">
    <source>
        <dbReference type="ARBA" id="ARBA00009743"/>
    </source>
</evidence>
<sequence length="658" mass="74374">MKQQLSAPVHSFGARAVVDFNLDQGSFDLYIDSILVLKDGYAQAIVDGQLLNTKAYEKHHIAKKPISDDKYPSKGTVVEVRHQKSGSPTIVQHFYIFDEQPYIVTELQIIGDNLSSRSISPIVAEAQNPQEGSQSFMKVPYDNDTFIRYDTDVVQAGITSQSAEVSSLYNNETRKGLVIGSLSQSLWKTGILIEWTDRQGAQIEALNGFVDAEITRDSILHGLVKADTLKSSRVFVGYYNDWRSGMSQYAEQLKIETPRYVQSSFETPYSWNSWGAVQTKLNLENASAVVDFFADSIPYFRNNGVAYIGLDSYWDNMIDGGLEGDFSKLREFADYCRKKGLKPGIYWAPFVDWFKENRRVEGSQYEYEDVWTKTGNRYHDIDGARAMDPTHPATRARIDLVIDKFNDIGFKLIKIDFIGHASVEANSFYDKNVSTGMQAFHSGMQYLIDKIDNKMLIYVAISPSLATYPYAHSRRIACDAYADIAATEYTLNSTTYGWWLGDLYDFIDADHIVFGKEEIAVNRARLSSAIINGTITLGDDYSVQSKAVQHAKELLNNPTLLQLSMDGEAFIPVEHKEDGEASEVFVKHVDTNLHYIAIMNYHARKQYKLPLSRLNIPSGNYQMLEVYSGIEHLGQLDQGFETIVGARDSKLFILRKKK</sequence>
<accession>A0ABV5CGP8</accession>
<organism evidence="4 5">
    <name type="scientific">Albibacterium profundi</name>
    <dbReference type="NCBI Taxonomy" id="3134906"/>
    <lineage>
        <taxon>Bacteria</taxon>
        <taxon>Pseudomonadati</taxon>
        <taxon>Bacteroidota</taxon>
        <taxon>Sphingobacteriia</taxon>
        <taxon>Sphingobacteriales</taxon>
        <taxon>Sphingobacteriaceae</taxon>
        <taxon>Albibacterium</taxon>
    </lineage>
</organism>
<comment type="caution">
    <text evidence="4">The sequence shown here is derived from an EMBL/GenBank/DDBJ whole genome shotgun (WGS) entry which is preliminary data.</text>
</comment>
<protein>
    <submittedName>
        <fullName evidence="4">Alpha-galactosidase</fullName>
    </submittedName>
</protein>
<evidence type="ECO:0000256" key="3">
    <source>
        <dbReference type="ARBA" id="ARBA00023295"/>
    </source>
</evidence>
<dbReference type="PANTHER" id="PTHR11452:SF75">
    <property type="entry name" value="ALPHA-GALACTOSIDASE MEL1"/>
    <property type="match status" value="1"/>
</dbReference>
<dbReference type="InterPro" id="IPR002241">
    <property type="entry name" value="Glyco_hydro_27"/>
</dbReference>
<comment type="similarity">
    <text evidence="1">Belongs to the glycosyl hydrolase 27 family.</text>
</comment>
<evidence type="ECO:0000256" key="2">
    <source>
        <dbReference type="ARBA" id="ARBA00022801"/>
    </source>
</evidence>
<dbReference type="EMBL" id="JBBVGT010000003">
    <property type="protein sequence ID" value="MFB5946575.1"/>
    <property type="molecule type" value="Genomic_DNA"/>
</dbReference>